<reference evidence="1 2" key="1">
    <citation type="submission" date="2014-04" db="EMBL/GenBank/DDBJ databases">
        <authorList>
            <consortium name="DOE Joint Genome Institute"/>
            <person name="Kuo A."/>
            <person name="Girlanda M."/>
            <person name="Perotto S."/>
            <person name="Kohler A."/>
            <person name="Nagy L.G."/>
            <person name="Floudas D."/>
            <person name="Copeland A."/>
            <person name="Barry K.W."/>
            <person name="Cichocki N."/>
            <person name="Veneault-Fourrey C."/>
            <person name="LaButti K."/>
            <person name="Lindquist E.A."/>
            <person name="Lipzen A."/>
            <person name="Lundell T."/>
            <person name="Morin E."/>
            <person name="Murat C."/>
            <person name="Sun H."/>
            <person name="Tunlid A."/>
            <person name="Henrissat B."/>
            <person name="Grigoriev I.V."/>
            <person name="Hibbett D.S."/>
            <person name="Martin F."/>
            <person name="Nordberg H.P."/>
            <person name="Cantor M.N."/>
            <person name="Hua S.X."/>
        </authorList>
    </citation>
    <scope>NUCLEOTIDE SEQUENCE [LARGE SCALE GENOMIC DNA]</scope>
    <source>
        <strain evidence="1 2">MUT 4182</strain>
    </source>
</reference>
<sequence>MVTIAEKVAQGAPRDPLAPVVPCGYTDTMDTIRLAETFTNIAKSLKKPRAVLLRA</sequence>
<dbReference type="AlphaFoldDB" id="A0A0C3LC73"/>
<dbReference type="HOGENOM" id="CLU_202726_0_0_1"/>
<dbReference type="Proteomes" id="UP000054248">
    <property type="component" value="Unassembled WGS sequence"/>
</dbReference>
<keyword evidence="2" id="KW-1185">Reference proteome</keyword>
<protein>
    <submittedName>
        <fullName evidence="1">Uncharacterized protein</fullName>
    </submittedName>
</protein>
<accession>A0A0C3LC73</accession>
<gene>
    <name evidence="1" type="ORF">M407DRAFT_31265</name>
</gene>
<reference evidence="2" key="2">
    <citation type="submission" date="2015-01" db="EMBL/GenBank/DDBJ databases">
        <title>Evolutionary Origins and Diversification of the Mycorrhizal Mutualists.</title>
        <authorList>
            <consortium name="DOE Joint Genome Institute"/>
            <consortium name="Mycorrhizal Genomics Consortium"/>
            <person name="Kohler A."/>
            <person name="Kuo A."/>
            <person name="Nagy L.G."/>
            <person name="Floudas D."/>
            <person name="Copeland A."/>
            <person name="Barry K.W."/>
            <person name="Cichocki N."/>
            <person name="Veneault-Fourrey C."/>
            <person name="LaButti K."/>
            <person name="Lindquist E.A."/>
            <person name="Lipzen A."/>
            <person name="Lundell T."/>
            <person name="Morin E."/>
            <person name="Murat C."/>
            <person name="Riley R."/>
            <person name="Ohm R."/>
            <person name="Sun H."/>
            <person name="Tunlid A."/>
            <person name="Henrissat B."/>
            <person name="Grigoriev I.V."/>
            <person name="Hibbett D.S."/>
            <person name="Martin F."/>
        </authorList>
    </citation>
    <scope>NUCLEOTIDE SEQUENCE [LARGE SCALE GENOMIC DNA]</scope>
    <source>
        <strain evidence="2">MUT 4182</strain>
    </source>
</reference>
<dbReference type="OrthoDB" id="2343366at2759"/>
<name>A0A0C3LC73_9AGAM</name>
<dbReference type="EMBL" id="KN823242">
    <property type="protein sequence ID" value="KIO19087.1"/>
    <property type="molecule type" value="Genomic_DNA"/>
</dbReference>
<proteinExistence type="predicted"/>
<organism evidence="1 2">
    <name type="scientific">Tulasnella calospora MUT 4182</name>
    <dbReference type="NCBI Taxonomy" id="1051891"/>
    <lineage>
        <taxon>Eukaryota</taxon>
        <taxon>Fungi</taxon>
        <taxon>Dikarya</taxon>
        <taxon>Basidiomycota</taxon>
        <taxon>Agaricomycotina</taxon>
        <taxon>Agaricomycetes</taxon>
        <taxon>Cantharellales</taxon>
        <taxon>Tulasnellaceae</taxon>
        <taxon>Tulasnella</taxon>
    </lineage>
</organism>
<evidence type="ECO:0000313" key="1">
    <source>
        <dbReference type="EMBL" id="KIO19087.1"/>
    </source>
</evidence>
<evidence type="ECO:0000313" key="2">
    <source>
        <dbReference type="Proteomes" id="UP000054248"/>
    </source>
</evidence>